<protein>
    <submittedName>
        <fullName evidence="2">Uncharacterized protein</fullName>
    </submittedName>
</protein>
<organism evidence="2 3">
    <name type="scientific">Riccia sorocarpa</name>
    <dbReference type="NCBI Taxonomy" id="122646"/>
    <lineage>
        <taxon>Eukaryota</taxon>
        <taxon>Viridiplantae</taxon>
        <taxon>Streptophyta</taxon>
        <taxon>Embryophyta</taxon>
        <taxon>Marchantiophyta</taxon>
        <taxon>Marchantiopsida</taxon>
        <taxon>Marchantiidae</taxon>
        <taxon>Marchantiales</taxon>
        <taxon>Ricciaceae</taxon>
        <taxon>Riccia</taxon>
    </lineage>
</organism>
<gene>
    <name evidence="2" type="ORF">R1sor_010301</name>
</gene>
<proteinExistence type="predicted"/>
<reference evidence="2 3" key="1">
    <citation type="submission" date="2024-09" db="EMBL/GenBank/DDBJ databases">
        <title>Chromosome-scale assembly of Riccia sorocarpa.</title>
        <authorList>
            <person name="Paukszto L."/>
        </authorList>
    </citation>
    <scope>NUCLEOTIDE SEQUENCE [LARGE SCALE GENOMIC DNA]</scope>
    <source>
        <strain evidence="2">LP-2024</strain>
        <tissue evidence="2">Aerial parts of the thallus</tissue>
    </source>
</reference>
<feature type="region of interest" description="Disordered" evidence="1">
    <location>
        <begin position="247"/>
        <end position="335"/>
    </location>
</feature>
<accession>A0ABD3HXL8</accession>
<sequence length="468" mass="51759">MTPNRCQWEKSQVSWVRRYELLHHDDATATFPENPPAWEPPKKNATDNWGGGGELENPGDCWTIPLKFEGPNREEYSHVFDWDDSGAVEVLIQGLYGDGSKPALADYLADCERYSTRIDWHTRRSCNLPDCAEALTREENRRKRKGYNSSSDNRTGRRAGSPVIIGLPEDQEEKENEINVIATGWGNEGNVIPTGWGDDPNVISTGWGVVPTGWGDESNVNLTPAEHGEQGDAQLDPSGLEAFGTPVVPSSSGQERVSCTQDPMDADSTRPTTFPSNLDSYKHIVPSGWGELPTSSGNPDSSKDVVSSGRGEFPTCPTKPESSKHVVPSGWGDLPEETRCTPDVGGGNYVALGLPEGDRPGDTAVRWNRSGDCGGLRYDEEKLGYRGRFKRSGPEYSKIKKRENDFHYGSGPLYRRNPQRSGRSSYANNMKASQDPSPSRANRWDRAKPSVWQATYGNRPLDSVHIRF</sequence>
<feature type="compositionally biased region" description="Polar residues" evidence="1">
    <location>
        <begin position="419"/>
        <end position="440"/>
    </location>
</feature>
<feature type="compositionally biased region" description="Polar residues" evidence="1">
    <location>
        <begin position="248"/>
        <end position="261"/>
    </location>
</feature>
<dbReference type="EMBL" id="JBJQOH010000002">
    <property type="protein sequence ID" value="KAL3696225.1"/>
    <property type="molecule type" value="Genomic_DNA"/>
</dbReference>
<evidence type="ECO:0000313" key="2">
    <source>
        <dbReference type="EMBL" id="KAL3696225.1"/>
    </source>
</evidence>
<comment type="caution">
    <text evidence="2">The sequence shown here is derived from an EMBL/GenBank/DDBJ whole genome shotgun (WGS) entry which is preliminary data.</text>
</comment>
<evidence type="ECO:0000256" key="1">
    <source>
        <dbReference type="SAM" id="MobiDB-lite"/>
    </source>
</evidence>
<feature type="region of interest" description="Disordered" evidence="1">
    <location>
        <begin position="407"/>
        <end position="448"/>
    </location>
</feature>
<evidence type="ECO:0000313" key="3">
    <source>
        <dbReference type="Proteomes" id="UP001633002"/>
    </source>
</evidence>
<dbReference type="Proteomes" id="UP001633002">
    <property type="component" value="Unassembled WGS sequence"/>
</dbReference>
<name>A0ABD3HXL8_9MARC</name>
<dbReference type="AlphaFoldDB" id="A0ABD3HXL8"/>
<keyword evidence="3" id="KW-1185">Reference proteome</keyword>
<feature type="region of interest" description="Disordered" evidence="1">
    <location>
        <begin position="140"/>
        <end position="162"/>
    </location>
</feature>
<feature type="compositionally biased region" description="Polar residues" evidence="1">
    <location>
        <begin position="269"/>
        <end position="279"/>
    </location>
</feature>